<protein>
    <submittedName>
        <fullName evidence="1">Uncharacterized protein</fullName>
    </submittedName>
</protein>
<accession>A0A4Q9L2T4</accession>
<feature type="non-terminal residue" evidence="1">
    <location>
        <position position="1"/>
    </location>
</feature>
<organism evidence="1 2">
    <name type="scientific">Hamiltosporidium magnivora</name>
    <dbReference type="NCBI Taxonomy" id="148818"/>
    <lineage>
        <taxon>Eukaryota</taxon>
        <taxon>Fungi</taxon>
        <taxon>Fungi incertae sedis</taxon>
        <taxon>Microsporidia</taxon>
        <taxon>Dubosqiidae</taxon>
        <taxon>Hamiltosporidium</taxon>
    </lineage>
</organism>
<dbReference type="EMBL" id="PITI01001270">
    <property type="protein sequence ID" value="TBU01747.1"/>
    <property type="molecule type" value="Genomic_DNA"/>
</dbReference>
<proteinExistence type="predicted"/>
<dbReference type="Proteomes" id="UP000291404">
    <property type="component" value="Unassembled WGS sequence"/>
</dbReference>
<dbReference type="AlphaFoldDB" id="A0A4Q9L2T4"/>
<name>A0A4Q9L2T4_9MICR</name>
<keyword evidence="2" id="KW-1185">Reference proteome</keyword>
<evidence type="ECO:0000313" key="2">
    <source>
        <dbReference type="Proteomes" id="UP000291404"/>
    </source>
</evidence>
<comment type="caution">
    <text evidence="1">The sequence shown here is derived from an EMBL/GenBank/DDBJ whole genome shotgun (WGS) entry which is preliminary data.</text>
</comment>
<dbReference type="VEuPathDB" id="MicrosporidiaDB:CWI39_0294p0010"/>
<reference evidence="1 2" key="1">
    <citation type="submission" date="2017-12" db="EMBL/GenBank/DDBJ databases">
        <authorList>
            <person name="Pombert J.-F."/>
            <person name="Haag K.L."/>
            <person name="Ebert D."/>
        </authorList>
    </citation>
    <scope>NUCLEOTIDE SEQUENCE [LARGE SCALE GENOMIC DNA]</scope>
    <source>
        <strain evidence="1">BE-OM-2</strain>
    </source>
</reference>
<dbReference type="VEuPathDB" id="MicrosporidiaDB:CWI36_1270p0010"/>
<sequence>NISEENICTVETNSNFTEQARKTLTRFSNRHIKDYCENYEYFLSLVTSLFSEIEDLNTESISFESMYSKKIYNYIFYYGWNKYINDHIENYNSIIINSVKEFKDVLDVAESLLFYEKYFPGYVSQYEIICLYEKMEGILLEIKNEENLGLFYELIKFAGNYESKPLFYVNFVLSIIGNQLKNISIGILKGIKISKCNKNIKYTSFNDEIKEEYLKIVFIQRLFSKLLPGMKNGISTVKLNLEIIDKIKVFANKSSYISENLAYLREKYLNLNPDLSVSYKHLTLNDIFLSEICLSSFLSRQYEDLLFDNKIIPIGWKRLYENKIKSPEYTLDVKN</sequence>
<evidence type="ECO:0000313" key="1">
    <source>
        <dbReference type="EMBL" id="TBU01747.1"/>
    </source>
</evidence>
<gene>
    <name evidence="1" type="ORF">CWI36_1270p0010</name>
</gene>